<dbReference type="InterPro" id="IPR011856">
    <property type="entry name" value="tRNA_endonuc-like_dom_sf"/>
</dbReference>
<accession>A0A149PXQ6</accession>
<dbReference type="GO" id="GO:0004519">
    <property type="term" value="F:endonuclease activity"/>
    <property type="evidence" value="ECO:0007669"/>
    <property type="project" value="InterPro"/>
</dbReference>
<comment type="caution">
    <text evidence="2">The sequence shown here is derived from an EMBL/GenBank/DDBJ whole genome shotgun (WGS) entry which is preliminary data.</text>
</comment>
<dbReference type="RefSeq" id="WP_062125307.1">
    <property type="nucleotide sequence ID" value="NZ_LRBG01000004.1"/>
</dbReference>
<protein>
    <recommendedName>
        <fullName evidence="1">Restriction endonuclease type IV Mrr domain-containing protein</fullName>
    </recommendedName>
</protein>
<sequence length="348" mass="38141">MTAAWQTYQQEVAELFVSLGCTVEVEKEAVGARGLHVVDVLARATFAGVAITWVVECKLWNTAIPKEKVLALAQIASDIGADRAFLLSESGFQAGAIRVAEHTNITLTNMQELLGSAKSEIQRRELISLTQKANQLQREMHDFFILNDYSPRPPKGADRESFLDLLAVVFELCSIALPRALAGEFPIKFSTGDSLSTTYDATTFIADATRELSRVTNCLEAAKLKVEGVRNLAAKTFVEFALNVGEFLDASETVLATNSQAPVDQKLLTSALHRMVQVGQGAASLRVLVNGKASRTLSRVTRALSDGPYIYLAEMHRKPDQWRQSRETIETLLRELAAFLSAPVTPQT</sequence>
<dbReference type="Proteomes" id="UP000075613">
    <property type="component" value="Unassembled WGS sequence"/>
</dbReference>
<gene>
    <name evidence="2" type="ORF">CI15_06260</name>
</gene>
<dbReference type="SUPFAM" id="SSF52980">
    <property type="entry name" value="Restriction endonuclease-like"/>
    <property type="match status" value="1"/>
</dbReference>
<proteinExistence type="predicted"/>
<evidence type="ECO:0000313" key="2">
    <source>
        <dbReference type="EMBL" id="KXU89789.1"/>
    </source>
</evidence>
<name>A0A149PXQ6_9BURK</name>
<dbReference type="AlphaFoldDB" id="A0A149PXQ6"/>
<evidence type="ECO:0000259" key="1">
    <source>
        <dbReference type="Pfam" id="PF04471"/>
    </source>
</evidence>
<evidence type="ECO:0000313" key="3">
    <source>
        <dbReference type="Proteomes" id="UP000075613"/>
    </source>
</evidence>
<keyword evidence="3" id="KW-1185">Reference proteome</keyword>
<organism evidence="2 3">
    <name type="scientific">Paraburkholderia monticola</name>
    <dbReference type="NCBI Taxonomy" id="1399968"/>
    <lineage>
        <taxon>Bacteria</taxon>
        <taxon>Pseudomonadati</taxon>
        <taxon>Pseudomonadota</taxon>
        <taxon>Betaproteobacteria</taxon>
        <taxon>Burkholderiales</taxon>
        <taxon>Burkholderiaceae</taxon>
        <taxon>Paraburkholderia</taxon>
    </lineage>
</organism>
<dbReference type="GO" id="GO:0009307">
    <property type="term" value="P:DNA restriction-modification system"/>
    <property type="evidence" value="ECO:0007669"/>
    <property type="project" value="InterPro"/>
</dbReference>
<feature type="domain" description="Restriction endonuclease type IV Mrr" evidence="1">
    <location>
        <begin position="4"/>
        <end position="114"/>
    </location>
</feature>
<dbReference type="InterPro" id="IPR011335">
    <property type="entry name" value="Restrct_endonuc-II-like"/>
</dbReference>
<dbReference type="EMBL" id="LRBG01000004">
    <property type="protein sequence ID" value="KXU89789.1"/>
    <property type="molecule type" value="Genomic_DNA"/>
</dbReference>
<dbReference type="Pfam" id="PF04471">
    <property type="entry name" value="Mrr_cat"/>
    <property type="match status" value="1"/>
</dbReference>
<reference evidence="2 3" key="1">
    <citation type="journal article" date="2015" name="Int. J. Syst. Evol. Microbiol.">
        <title>Burkholderia monticola sp. nov., isolated from mountain soil.</title>
        <authorList>
            <person name="Baek I."/>
            <person name="Seo B."/>
            <person name="Lee I."/>
            <person name="Yi H."/>
            <person name="Chun J."/>
        </authorList>
    </citation>
    <scope>NUCLEOTIDE SEQUENCE [LARGE SCALE GENOMIC DNA]</scope>
    <source>
        <strain evidence="2 3">JC2948</strain>
    </source>
</reference>
<dbReference type="Gene3D" id="3.40.1350.10">
    <property type="match status" value="1"/>
</dbReference>
<dbReference type="InterPro" id="IPR007560">
    <property type="entry name" value="Restrct_endonuc_IV_Mrr"/>
</dbReference>
<dbReference type="GO" id="GO:0003677">
    <property type="term" value="F:DNA binding"/>
    <property type="evidence" value="ECO:0007669"/>
    <property type="project" value="InterPro"/>
</dbReference>